<feature type="region of interest" description="Disordered" evidence="1">
    <location>
        <begin position="111"/>
        <end position="157"/>
    </location>
</feature>
<comment type="caution">
    <text evidence="3">The sequence shown here is derived from an EMBL/GenBank/DDBJ whole genome shotgun (WGS) entry which is preliminary data.</text>
</comment>
<evidence type="ECO:0000256" key="1">
    <source>
        <dbReference type="SAM" id="MobiDB-lite"/>
    </source>
</evidence>
<keyword evidence="2" id="KW-0732">Signal</keyword>
<evidence type="ECO:0000313" key="4">
    <source>
        <dbReference type="Proteomes" id="UP000324748"/>
    </source>
</evidence>
<feature type="chain" id="PRO_5022810016" evidence="2">
    <location>
        <begin position="25"/>
        <end position="226"/>
    </location>
</feature>
<gene>
    <name evidence="3" type="ORF">PGT21_011432</name>
</gene>
<organism evidence="3 4">
    <name type="scientific">Puccinia graminis f. sp. tritici</name>
    <dbReference type="NCBI Taxonomy" id="56615"/>
    <lineage>
        <taxon>Eukaryota</taxon>
        <taxon>Fungi</taxon>
        <taxon>Dikarya</taxon>
        <taxon>Basidiomycota</taxon>
        <taxon>Pucciniomycotina</taxon>
        <taxon>Pucciniomycetes</taxon>
        <taxon>Pucciniales</taxon>
        <taxon>Pucciniaceae</taxon>
        <taxon>Puccinia</taxon>
    </lineage>
</organism>
<proteinExistence type="predicted"/>
<keyword evidence="4" id="KW-1185">Reference proteome</keyword>
<name>A0A5B0LX82_PUCGR</name>
<dbReference type="AlphaFoldDB" id="A0A5B0LX82"/>
<dbReference type="EMBL" id="VSWC01000183">
    <property type="protein sequence ID" value="KAA1069102.1"/>
    <property type="molecule type" value="Genomic_DNA"/>
</dbReference>
<evidence type="ECO:0000313" key="3">
    <source>
        <dbReference type="EMBL" id="KAA1069102.1"/>
    </source>
</evidence>
<evidence type="ECO:0000256" key="2">
    <source>
        <dbReference type="SAM" id="SignalP"/>
    </source>
</evidence>
<feature type="compositionally biased region" description="Basic residues" evidence="1">
    <location>
        <begin position="138"/>
        <end position="152"/>
    </location>
</feature>
<sequence length="226" mass="24278">MFGFSAVSLVALLVSLLQVRTGSALPTPQFVPVGMPIVINPAPIVPARQVVPMDSCGDGLSLANELHPVDRRFCSETSKTRHFCRTSASLLYSTCPPLFLQEEEGAVSQIPSAPIAPTSDSPAPQAREGTCRSVEHKPNHRQHKKEPSRPTKHAQAPNRMFAFSTVTLVAIMVGLFQLQSGTASPTPQFVPGPYGPMPVGYGAAPIGRPVPVVQQFPGQPPMVRYY</sequence>
<reference evidence="3 4" key="1">
    <citation type="submission" date="2019-05" db="EMBL/GenBank/DDBJ databases">
        <title>Emergence of the Ug99 lineage of the wheat stem rust pathogen through somatic hybridization.</title>
        <authorList>
            <person name="Li F."/>
            <person name="Upadhyaya N.M."/>
            <person name="Sperschneider J."/>
            <person name="Matny O."/>
            <person name="Nguyen-Phuc H."/>
            <person name="Mago R."/>
            <person name="Raley C."/>
            <person name="Miller M.E."/>
            <person name="Silverstein K.A.T."/>
            <person name="Henningsen E."/>
            <person name="Hirsch C.D."/>
            <person name="Visser B."/>
            <person name="Pretorius Z.A."/>
            <person name="Steffenson B.J."/>
            <person name="Schwessinger B."/>
            <person name="Dodds P.N."/>
            <person name="Figueroa M."/>
        </authorList>
    </citation>
    <scope>NUCLEOTIDE SEQUENCE [LARGE SCALE GENOMIC DNA]</scope>
    <source>
        <strain evidence="3">21-0</strain>
    </source>
</reference>
<accession>A0A5B0LX82</accession>
<feature type="signal peptide" evidence="2">
    <location>
        <begin position="1"/>
        <end position="24"/>
    </location>
</feature>
<protein>
    <submittedName>
        <fullName evidence="3">Uncharacterized protein</fullName>
    </submittedName>
</protein>
<dbReference type="Proteomes" id="UP000324748">
    <property type="component" value="Unassembled WGS sequence"/>
</dbReference>